<dbReference type="PANTHER" id="PTHR31025:SF19">
    <property type="entry name" value="SI:CH73-42K18.1-RELATED"/>
    <property type="match status" value="1"/>
</dbReference>
<comment type="caution">
    <text evidence="1">The sequence shown here is derived from an EMBL/GenBank/DDBJ whole genome shotgun (WGS) entry which is preliminary data.</text>
</comment>
<dbReference type="EMBL" id="JAHRIM010014889">
    <property type="protein sequence ID" value="MEQ2261754.1"/>
    <property type="molecule type" value="Genomic_DNA"/>
</dbReference>
<organism evidence="1 2">
    <name type="scientific">Xenotaenia resolanae</name>
    <dbReference type="NCBI Taxonomy" id="208358"/>
    <lineage>
        <taxon>Eukaryota</taxon>
        <taxon>Metazoa</taxon>
        <taxon>Chordata</taxon>
        <taxon>Craniata</taxon>
        <taxon>Vertebrata</taxon>
        <taxon>Euteleostomi</taxon>
        <taxon>Actinopterygii</taxon>
        <taxon>Neopterygii</taxon>
        <taxon>Teleostei</taxon>
        <taxon>Neoteleostei</taxon>
        <taxon>Acanthomorphata</taxon>
        <taxon>Ovalentaria</taxon>
        <taxon>Atherinomorphae</taxon>
        <taxon>Cyprinodontiformes</taxon>
        <taxon>Goodeidae</taxon>
        <taxon>Xenotaenia</taxon>
    </lineage>
</organism>
<dbReference type="PANTHER" id="PTHR31025">
    <property type="entry name" value="SI:CH211-196P9.1-RELATED"/>
    <property type="match status" value="1"/>
</dbReference>
<evidence type="ECO:0000313" key="1">
    <source>
        <dbReference type="EMBL" id="MEQ2261754.1"/>
    </source>
</evidence>
<name>A0ABV0VWW9_9TELE</name>
<dbReference type="Proteomes" id="UP001444071">
    <property type="component" value="Unassembled WGS sequence"/>
</dbReference>
<sequence>MKPTDCEDDLIKEMLVGILRVLEDVNELHPSSYQDVAIVLEANIVIRHLCDLPSAFMTLMGLMYVLNYPKDLKYTFEVIQRLFLGIGIDSCSARVHSLKNTLFK</sequence>
<keyword evidence="2" id="KW-1185">Reference proteome</keyword>
<reference evidence="1 2" key="1">
    <citation type="submission" date="2021-06" db="EMBL/GenBank/DDBJ databases">
        <authorList>
            <person name="Palmer J.M."/>
        </authorList>
    </citation>
    <scope>NUCLEOTIDE SEQUENCE [LARGE SCALE GENOMIC DNA]</scope>
    <source>
        <strain evidence="1 2">XR_2019</strain>
        <tissue evidence="1">Muscle</tissue>
    </source>
</reference>
<protein>
    <submittedName>
        <fullName evidence="1">Uncharacterized protein</fullName>
    </submittedName>
</protein>
<proteinExistence type="predicted"/>
<gene>
    <name evidence="1" type="ORF">XENORESO_015224</name>
</gene>
<accession>A0ABV0VWW9</accession>
<evidence type="ECO:0000313" key="2">
    <source>
        <dbReference type="Proteomes" id="UP001444071"/>
    </source>
</evidence>